<evidence type="ECO:0000256" key="1">
    <source>
        <dbReference type="ARBA" id="ARBA00001947"/>
    </source>
</evidence>
<evidence type="ECO:0000256" key="3">
    <source>
        <dbReference type="ARBA" id="ARBA00022723"/>
    </source>
</evidence>
<feature type="signal peptide" evidence="6">
    <location>
        <begin position="1"/>
        <end position="25"/>
    </location>
</feature>
<dbReference type="AlphaFoldDB" id="A0A9Q0CWL8"/>
<keyword evidence="3 6" id="KW-0479">Metal-binding</keyword>
<dbReference type="Gene3D" id="3.10.200.10">
    <property type="entry name" value="Alpha carbonic anhydrase"/>
    <property type="match status" value="1"/>
</dbReference>
<dbReference type="GO" id="GO:0008270">
    <property type="term" value="F:zinc ion binding"/>
    <property type="evidence" value="ECO:0007669"/>
    <property type="project" value="UniProtKB-UniRule"/>
</dbReference>
<dbReference type="InterPro" id="IPR041891">
    <property type="entry name" value="Alpha_CA_prokaryot-like"/>
</dbReference>
<dbReference type="EC" id="4.2.1.1" evidence="2 6"/>
<evidence type="ECO:0000256" key="2">
    <source>
        <dbReference type="ARBA" id="ARBA00012925"/>
    </source>
</evidence>
<name>A0A9Q0CWL8_9POAL</name>
<evidence type="ECO:0000259" key="7">
    <source>
        <dbReference type="PROSITE" id="PS51144"/>
    </source>
</evidence>
<reference evidence="8" key="1">
    <citation type="journal article" date="2022" name="Cell">
        <title>Repeat-based holocentromeres influence genome architecture and karyotype evolution.</title>
        <authorList>
            <person name="Hofstatter P.G."/>
            <person name="Thangavel G."/>
            <person name="Lux T."/>
            <person name="Neumann P."/>
            <person name="Vondrak T."/>
            <person name="Novak P."/>
            <person name="Zhang M."/>
            <person name="Costa L."/>
            <person name="Castellani M."/>
            <person name="Scott A."/>
            <person name="Toegelov H."/>
            <person name="Fuchs J."/>
            <person name="Mata-Sucre Y."/>
            <person name="Dias Y."/>
            <person name="Vanzela A.L.L."/>
            <person name="Huettel B."/>
            <person name="Almeida C.C.S."/>
            <person name="Simkova H."/>
            <person name="Souza G."/>
            <person name="Pedrosa-Harand A."/>
            <person name="Macas J."/>
            <person name="Mayer K.F.X."/>
            <person name="Houben A."/>
            <person name="Marques A."/>
        </authorList>
    </citation>
    <scope>NUCLEOTIDE SEQUENCE</scope>
    <source>
        <strain evidence="8">RhyBre1mFocal</strain>
    </source>
</reference>
<evidence type="ECO:0000256" key="4">
    <source>
        <dbReference type="ARBA" id="ARBA00022833"/>
    </source>
</evidence>
<dbReference type="EMBL" id="JAMQYH010000001">
    <property type="protein sequence ID" value="KAJ1701543.1"/>
    <property type="molecule type" value="Genomic_DNA"/>
</dbReference>
<keyword evidence="9" id="KW-1185">Reference proteome</keyword>
<organism evidence="8 9">
    <name type="scientific">Rhynchospora breviuscula</name>
    <dbReference type="NCBI Taxonomy" id="2022672"/>
    <lineage>
        <taxon>Eukaryota</taxon>
        <taxon>Viridiplantae</taxon>
        <taxon>Streptophyta</taxon>
        <taxon>Embryophyta</taxon>
        <taxon>Tracheophyta</taxon>
        <taxon>Spermatophyta</taxon>
        <taxon>Magnoliopsida</taxon>
        <taxon>Liliopsida</taxon>
        <taxon>Poales</taxon>
        <taxon>Cyperaceae</taxon>
        <taxon>Cyperoideae</taxon>
        <taxon>Rhynchosporeae</taxon>
        <taxon>Rhynchospora</taxon>
    </lineage>
</organism>
<dbReference type="Proteomes" id="UP001151287">
    <property type="component" value="Unassembled WGS sequence"/>
</dbReference>
<evidence type="ECO:0000256" key="6">
    <source>
        <dbReference type="RuleBase" id="RU367011"/>
    </source>
</evidence>
<keyword evidence="5 6" id="KW-0456">Lyase</keyword>
<feature type="chain" id="PRO_5040545278" description="Carbonic anhydrase" evidence="6">
    <location>
        <begin position="26"/>
        <end position="273"/>
    </location>
</feature>
<dbReference type="InterPro" id="IPR001148">
    <property type="entry name" value="CA_dom"/>
</dbReference>
<evidence type="ECO:0000313" key="8">
    <source>
        <dbReference type="EMBL" id="KAJ1701543.1"/>
    </source>
</evidence>
<dbReference type="PANTHER" id="PTHR18952">
    <property type="entry name" value="CARBONIC ANHYDRASE"/>
    <property type="match status" value="1"/>
</dbReference>
<dbReference type="PROSITE" id="PS00162">
    <property type="entry name" value="ALPHA_CA_1"/>
    <property type="match status" value="1"/>
</dbReference>
<keyword evidence="4 6" id="KW-0862">Zinc</keyword>
<dbReference type="GO" id="GO:0006730">
    <property type="term" value="P:one-carbon metabolic process"/>
    <property type="evidence" value="ECO:0007669"/>
    <property type="project" value="TreeGrafter"/>
</dbReference>
<proteinExistence type="inferred from homology"/>
<accession>A0A9Q0CWL8</accession>
<feature type="domain" description="Alpha-carbonic anhydrase" evidence="7">
    <location>
        <begin position="32"/>
        <end position="267"/>
    </location>
</feature>
<comment type="function">
    <text evidence="6">Reversible hydration of carbon dioxide.</text>
</comment>
<dbReference type="InterPro" id="IPR023561">
    <property type="entry name" value="Carbonic_anhydrase_a-class"/>
</dbReference>
<dbReference type="InterPro" id="IPR018338">
    <property type="entry name" value="Carbonic_anhydrase_a-class_CS"/>
</dbReference>
<evidence type="ECO:0000313" key="9">
    <source>
        <dbReference type="Proteomes" id="UP001151287"/>
    </source>
</evidence>
<comment type="catalytic activity">
    <reaction evidence="6">
        <text>hydrogencarbonate + H(+) = CO2 + H2O</text>
        <dbReference type="Rhea" id="RHEA:10748"/>
        <dbReference type="ChEBI" id="CHEBI:15377"/>
        <dbReference type="ChEBI" id="CHEBI:15378"/>
        <dbReference type="ChEBI" id="CHEBI:16526"/>
        <dbReference type="ChEBI" id="CHEBI:17544"/>
        <dbReference type="EC" id="4.2.1.1"/>
    </reaction>
</comment>
<comment type="caution">
    <text evidence="8">The sequence shown here is derived from an EMBL/GenBank/DDBJ whole genome shotgun (WGS) entry which is preliminary data.</text>
</comment>
<evidence type="ECO:0000256" key="5">
    <source>
        <dbReference type="ARBA" id="ARBA00023239"/>
    </source>
</evidence>
<dbReference type="InterPro" id="IPR036398">
    <property type="entry name" value="CA_dom_sf"/>
</dbReference>
<dbReference type="SMART" id="SM01057">
    <property type="entry name" value="Carb_anhydrase"/>
    <property type="match status" value="1"/>
</dbReference>
<protein>
    <recommendedName>
        <fullName evidence="2 6">Carbonic anhydrase</fullName>
        <ecNumber evidence="2 6">4.2.1.1</ecNumber>
    </recommendedName>
</protein>
<comment type="similarity">
    <text evidence="6">Belongs to the alpha-carbonic anhydrase family.</text>
</comment>
<dbReference type="PROSITE" id="PS51144">
    <property type="entry name" value="ALPHA_CA_2"/>
    <property type="match status" value="1"/>
</dbReference>
<keyword evidence="6" id="KW-0732">Signal</keyword>
<comment type="cofactor">
    <cofactor evidence="1 6">
        <name>Zn(2+)</name>
        <dbReference type="ChEBI" id="CHEBI:29105"/>
    </cofactor>
</comment>
<dbReference type="GO" id="GO:0004089">
    <property type="term" value="F:carbonate dehydratase activity"/>
    <property type="evidence" value="ECO:0007669"/>
    <property type="project" value="UniProtKB-UniRule"/>
</dbReference>
<dbReference type="Pfam" id="PF00194">
    <property type="entry name" value="Carb_anhydrase"/>
    <property type="match status" value="1"/>
</dbReference>
<dbReference type="OrthoDB" id="429145at2759"/>
<gene>
    <name evidence="8" type="ORF">LUZ63_001322</name>
</gene>
<dbReference type="SUPFAM" id="SSF51069">
    <property type="entry name" value="Carbonic anhydrase"/>
    <property type="match status" value="1"/>
</dbReference>
<sequence length="273" mass="31786">MTMKTILFSTFLTISLLLSIPLVSSQEVEDESEFSYVPGTENGPEHWGELNENWTKCGTGHQQSPIDLLNERVQVNPYLGRVIRSYRPVNATMKNRGHDIELKWHEDAGTIQIDGYYYHLTQLHWHSPSEHTINGKRYEMEMHMVHQTSDGKKIAVIGFLYKYGHPDPFLAEMEPYIKEVGYLKDEEESVGIVDPRKIKLGSRKYYRYMGSLTTPPCTEGVTWTIVKKIRTVSREQQHLLKDAVHDEAHDNSRPIQSMYDRMINMYRPQKIQN</sequence>
<dbReference type="CDD" id="cd03124">
    <property type="entry name" value="alpha_CA_prokaryotic_like"/>
    <property type="match status" value="1"/>
</dbReference>
<dbReference type="PANTHER" id="PTHR18952:SF253">
    <property type="entry name" value="OS08G0470200 PROTEIN"/>
    <property type="match status" value="1"/>
</dbReference>